<comment type="caution">
    <text evidence="1">The sequence shown here is derived from an EMBL/GenBank/DDBJ whole genome shotgun (WGS) entry which is preliminary data.</text>
</comment>
<keyword evidence="2" id="KW-1185">Reference proteome</keyword>
<dbReference type="Gene3D" id="1.25.10.10">
    <property type="entry name" value="Leucine-rich Repeat Variant"/>
    <property type="match status" value="1"/>
</dbReference>
<evidence type="ECO:0000313" key="1">
    <source>
        <dbReference type="EMBL" id="ETO33767.1"/>
    </source>
</evidence>
<dbReference type="InterPro" id="IPR011989">
    <property type="entry name" value="ARM-like"/>
</dbReference>
<sequence>MFNFLQLFNSAGTTKIKNNNATKKIILKKKLEEDDNNDEYYSIDMETASLAVPRAPLLQPQTHPFQLHHPNVRTKADICLSKEEEKRKEFEEACEIATAPQSSAEERKKAEECILKIKNGSEPYKFCMDVLHQTKSSKAQHESALCMKDAFLREWATLDKRMVVMMRTKALEFVCSNSPQLQSYVMKQLLRLVAIMYKRVWFESEKTNSRLMISQIKQMLQNKNPSIVIVGNNK</sequence>
<proteinExistence type="predicted"/>
<evidence type="ECO:0000313" key="2">
    <source>
        <dbReference type="Proteomes" id="UP000023152"/>
    </source>
</evidence>
<organism evidence="1 2">
    <name type="scientific">Reticulomyxa filosa</name>
    <dbReference type="NCBI Taxonomy" id="46433"/>
    <lineage>
        <taxon>Eukaryota</taxon>
        <taxon>Sar</taxon>
        <taxon>Rhizaria</taxon>
        <taxon>Retaria</taxon>
        <taxon>Foraminifera</taxon>
        <taxon>Monothalamids</taxon>
        <taxon>Reticulomyxidae</taxon>
        <taxon>Reticulomyxa</taxon>
    </lineage>
</organism>
<name>X6P809_RETFI</name>
<protein>
    <submittedName>
        <fullName evidence="1">Exportin 4-like protein</fullName>
    </submittedName>
</protein>
<dbReference type="SUPFAM" id="SSF48371">
    <property type="entry name" value="ARM repeat"/>
    <property type="match status" value="1"/>
</dbReference>
<dbReference type="InterPro" id="IPR016024">
    <property type="entry name" value="ARM-type_fold"/>
</dbReference>
<dbReference type="OrthoDB" id="5548448at2759"/>
<dbReference type="EMBL" id="ASPP01003149">
    <property type="protein sequence ID" value="ETO33767.1"/>
    <property type="molecule type" value="Genomic_DNA"/>
</dbReference>
<reference evidence="1 2" key="1">
    <citation type="journal article" date="2013" name="Curr. Biol.">
        <title>The Genome of the Foraminiferan Reticulomyxa filosa.</title>
        <authorList>
            <person name="Glockner G."/>
            <person name="Hulsmann N."/>
            <person name="Schleicher M."/>
            <person name="Noegel A.A."/>
            <person name="Eichinger L."/>
            <person name="Gallinger C."/>
            <person name="Pawlowski J."/>
            <person name="Sierra R."/>
            <person name="Euteneuer U."/>
            <person name="Pillet L."/>
            <person name="Moustafa A."/>
            <person name="Platzer M."/>
            <person name="Groth M."/>
            <person name="Szafranski K."/>
            <person name="Schliwa M."/>
        </authorList>
    </citation>
    <scope>NUCLEOTIDE SEQUENCE [LARGE SCALE GENOMIC DNA]</scope>
</reference>
<accession>X6P809</accession>
<dbReference type="Proteomes" id="UP000023152">
    <property type="component" value="Unassembled WGS sequence"/>
</dbReference>
<gene>
    <name evidence="1" type="ORF">RFI_03336</name>
</gene>
<dbReference type="AlphaFoldDB" id="X6P809"/>